<dbReference type="CDD" id="cd04508">
    <property type="entry name" value="Tudor_SF"/>
    <property type="match status" value="1"/>
</dbReference>
<dbReference type="EMBL" id="HBIV01021590">
    <property type="protein sequence ID" value="CAE0663945.1"/>
    <property type="molecule type" value="Transcribed_RNA"/>
</dbReference>
<reference evidence="3" key="1">
    <citation type="submission" date="2021-01" db="EMBL/GenBank/DDBJ databases">
        <authorList>
            <person name="Corre E."/>
            <person name="Pelletier E."/>
            <person name="Niang G."/>
            <person name="Scheremetjew M."/>
            <person name="Finn R."/>
            <person name="Kale V."/>
            <person name="Holt S."/>
            <person name="Cochrane G."/>
            <person name="Meng A."/>
            <person name="Brown T."/>
            <person name="Cohen L."/>
        </authorList>
    </citation>
    <scope>NUCLEOTIDE SEQUENCE</scope>
    <source>
        <strain evidence="3">CCCM811</strain>
    </source>
</reference>
<sequence length="501" mass="56229">MTTGTPSSSGKKNGLWWLGICSSASGPEGNVNASTRQSSKMSIRWLSERRPKEKRGHLKIGDVVHCYSKLAPISVGDTVYTRYTPNKRWYLGTVVRIDEEEAKSEAEIRRGDDDDDKDASDNGKEEEEEEEEEGDEDEDSHGVASASPAIANPAYTIKFVDGGEQQRTRAEDVRRLSHLSGWKCARVVQFEPDKVVLVSESGETARRRRGESGPAKERIVLSNKEALENTVHRRLQYLDGGEWVDFSLEAMRAIDSKWPVAETRRRESRLPRVVDFSEGGCKYHLIRQGGSNETQLMQKNTETGKTRTVRVVPYPLDTRKSLVSLLRLRSGTWSRVTITHNRKALKEAWILDSNWYQRQMLDIKVRELKSRGYSTERQLLYHGCNATVAMDIALSGYHDMGSKNGRLWGHGVYFTSDVNLALDINYATPVSGIQTVLFCDVLVGGREKSDKSWRAPSSPEIRSGGNGRGIYVKPFAYAASDIVPIGIAIFDEREEEVKPPA</sequence>
<evidence type="ECO:0000259" key="2">
    <source>
        <dbReference type="Pfam" id="PF00644"/>
    </source>
</evidence>
<dbReference type="Gene3D" id="3.90.228.10">
    <property type="match status" value="1"/>
</dbReference>
<evidence type="ECO:0000313" key="3">
    <source>
        <dbReference type="EMBL" id="CAE0663945.1"/>
    </source>
</evidence>
<dbReference type="Gene3D" id="2.30.30.140">
    <property type="match status" value="1"/>
</dbReference>
<feature type="domain" description="PARP catalytic" evidence="2">
    <location>
        <begin position="370"/>
        <end position="445"/>
    </location>
</feature>
<accession>A0A7S3YWC2</accession>
<dbReference type="AlphaFoldDB" id="A0A7S3YWC2"/>
<proteinExistence type="predicted"/>
<gene>
    <name evidence="3" type="ORF">LGLO00237_LOCUS15548</name>
</gene>
<evidence type="ECO:0000256" key="1">
    <source>
        <dbReference type="SAM" id="MobiDB-lite"/>
    </source>
</evidence>
<dbReference type="Pfam" id="PF00644">
    <property type="entry name" value="PARP"/>
    <property type="match status" value="1"/>
</dbReference>
<dbReference type="SUPFAM" id="SSF56399">
    <property type="entry name" value="ADP-ribosylation"/>
    <property type="match status" value="1"/>
</dbReference>
<feature type="region of interest" description="Disordered" evidence="1">
    <location>
        <begin position="101"/>
        <end position="148"/>
    </location>
</feature>
<dbReference type="InterPro" id="IPR012317">
    <property type="entry name" value="Poly(ADP-ribose)pol_cat_dom"/>
</dbReference>
<protein>
    <recommendedName>
        <fullName evidence="2">PARP catalytic domain-containing protein</fullName>
    </recommendedName>
</protein>
<organism evidence="3">
    <name type="scientific">Lotharella globosa</name>
    <dbReference type="NCBI Taxonomy" id="91324"/>
    <lineage>
        <taxon>Eukaryota</taxon>
        <taxon>Sar</taxon>
        <taxon>Rhizaria</taxon>
        <taxon>Cercozoa</taxon>
        <taxon>Chlorarachniophyceae</taxon>
        <taxon>Lotharella</taxon>
    </lineage>
</organism>
<feature type="compositionally biased region" description="Basic and acidic residues" evidence="1">
    <location>
        <begin position="103"/>
        <end position="112"/>
    </location>
</feature>
<feature type="compositionally biased region" description="Acidic residues" evidence="1">
    <location>
        <begin position="113"/>
        <end position="139"/>
    </location>
</feature>
<dbReference type="GO" id="GO:0003950">
    <property type="term" value="F:NAD+ poly-ADP-ribosyltransferase activity"/>
    <property type="evidence" value="ECO:0007669"/>
    <property type="project" value="InterPro"/>
</dbReference>
<name>A0A7S3YWC2_9EUKA</name>